<reference evidence="2" key="2">
    <citation type="submission" date="2021-02" db="EMBL/GenBank/DDBJ databases">
        <authorList>
            <person name="Bekaert M."/>
        </authorList>
    </citation>
    <scope>NUCLEOTIDE SEQUENCE</scope>
    <source>
        <strain evidence="2">IoA-00</strain>
    </source>
</reference>
<accession>A0A0K2U624</accession>
<proteinExistence type="predicted"/>
<organism evidence="3">
    <name type="scientific">Lepeophtheirus salmonis</name>
    <name type="common">Salmon louse</name>
    <name type="synonym">Caligus salmonis</name>
    <dbReference type="NCBI Taxonomy" id="72036"/>
    <lineage>
        <taxon>Eukaryota</taxon>
        <taxon>Metazoa</taxon>
        <taxon>Ecdysozoa</taxon>
        <taxon>Arthropoda</taxon>
        <taxon>Crustacea</taxon>
        <taxon>Multicrustacea</taxon>
        <taxon>Hexanauplia</taxon>
        <taxon>Copepoda</taxon>
        <taxon>Siphonostomatoida</taxon>
        <taxon>Caligidae</taxon>
        <taxon>Lepeophtheirus</taxon>
    </lineage>
</organism>
<keyword evidence="1" id="KW-0732">Signal</keyword>
<sequence length="129" mass="14922">MKWCCSKTEFSILVVSLLCIFHSSRGTNSNFFCQKDSDCDASGYICAFSLCIPVINEKSLTNANGERILKDPYDGVDMRDNEILDDEGPNYNAKMSRSQLYHNIRDKIIFKDNPFFYKKTFKTREKMSN</sequence>
<dbReference type="EMBL" id="HG994581">
    <property type="protein sequence ID" value="CAF2870045.1"/>
    <property type="molecule type" value="Genomic_DNA"/>
</dbReference>
<feature type="signal peptide" evidence="1">
    <location>
        <begin position="1"/>
        <end position="26"/>
    </location>
</feature>
<evidence type="ECO:0000313" key="4">
    <source>
        <dbReference type="Proteomes" id="UP000675881"/>
    </source>
</evidence>
<evidence type="ECO:0000313" key="2">
    <source>
        <dbReference type="EMBL" id="CAF2870045.1"/>
    </source>
</evidence>
<feature type="chain" id="PRO_5035992663" evidence="1">
    <location>
        <begin position="27"/>
        <end position="129"/>
    </location>
</feature>
<keyword evidence="4" id="KW-1185">Reference proteome</keyword>
<evidence type="ECO:0000313" key="3">
    <source>
        <dbReference type="EMBL" id="CDW33688.1"/>
    </source>
</evidence>
<reference evidence="3" key="1">
    <citation type="submission" date="2014-05" db="EMBL/GenBank/DDBJ databases">
        <authorList>
            <person name="Chronopoulou M."/>
        </authorList>
    </citation>
    <scope>NUCLEOTIDE SEQUENCE</scope>
    <source>
        <tissue evidence="3">Whole organism</tissue>
    </source>
</reference>
<name>A0A0K2U624_LEPSM</name>
<dbReference type="EMBL" id="HACA01016327">
    <property type="protein sequence ID" value="CDW33688.1"/>
    <property type="molecule type" value="Transcribed_RNA"/>
</dbReference>
<gene>
    <name evidence="2" type="ORF">LSAA_6816</name>
</gene>
<dbReference type="Proteomes" id="UP000675881">
    <property type="component" value="Chromosome 2"/>
</dbReference>
<protein>
    <submittedName>
        <fullName evidence="2">(salmon louse) hypothetical protein</fullName>
    </submittedName>
</protein>
<dbReference type="AlphaFoldDB" id="A0A0K2U624"/>
<evidence type="ECO:0000256" key="1">
    <source>
        <dbReference type="SAM" id="SignalP"/>
    </source>
</evidence>